<name>A0ABS0EU16_9BURK</name>
<dbReference type="InterPro" id="IPR007543">
    <property type="entry name" value="LptD_C"/>
</dbReference>
<evidence type="ECO:0000313" key="4">
    <source>
        <dbReference type="EMBL" id="MBF8177539.1"/>
    </source>
</evidence>
<dbReference type="Pfam" id="PF04453">
    <property type="entry name" value="LptD"/>
    <property type="match status" value="1"/>
</dbReference>
<keyword evidence="5" id="KW-1185">Reference proteome</keyword>
<proteinExistence type="inferred from homology"/>
<comment type="subcellular location">
    <subcellularLocation>
        <location evidence="1">Cell outer membrane</location>
    </subcellularLocation>
</comment>
<dbReference type="InterPro" id="IPR020889">
    <property type="entry name" value="LipoPS_assembly_LptD"/>
</dbReference>
<keyword evidence="1" id="KW-0472">Membrane</keyword>
<dbReference type="Gene3D" id="2.60.450.10">
    <property type="entry name" value="Lipopolysaccharide (LPS) transport protein A like domain"/>
    <property type="match status" value="1"/>
</dbReference>
<dbReference type="PANTHER" id="PTHR30189:SF1">
    <property type="entry name" value="LPS-ASSEMBLY PROTEIN LPTD"/>
    <property type="match status" value="1"/>
</dbReference>
<keyword evidence="1" id="KW-0998">Cell outer membrane</keyword>
<reference evidence="4 5" key="1">
    <citation type="submission" date="2020-11" db="EMBL/GenBank/DDBJ databases">
        <title>WGS of Herminiimonas contaminans strain Marseille-Q4544 isolated from planarians Schmidtea mediterranea.</title>
        <authorList>
            <person name="Kangale L."/>
        </authorList>
    </citation>
    <scope>NUCLEOTIDE SEQUENCE [LARGE SCALE GENOMIC DNA]</scope>
    <source>
        <strain evidence="4 5">Marseille-Q4544</strain>
    </source>
</reference>
<comment type="similarity">
    <text evidence="1">Belongs to the LptD family.</text>
</comment>
<evidence type="ECO:0000256" key="2">
    <source>
        <dbReference type="SAM" id="MobiDB-lite"/>
    </source>
</evidence>
<comment type="subunit">
    <text evidence="1">Component of the lipopolysaccharide transport and assembly complex. Interacts with LptE and LptA.</text>
</comment>
<dbReference type="EMBL" id="JADOEL010000004">
    <property type="protein sequence ID" value="MBF8177539.1"/>
    <property type="molecule type" value="Genomic_DNA"/>
</dbReference>
<keyword evidence="1" id="KW-0732">Signal</keyword>
<feature type="domain" description="LptD C-terminal" evidence="3">
    <location>
        <begin position="286"/>
        <end position="648"/>
    </location>
</feature>
<comment type="caution">
    <text evidence="1">Lacks conserved residue(s) required for the propagation of feature annotation.</text>
</comment>
<evidence type="ECO:0000256" key="1">
    <source>
        <dbReference type="HAMAP-Rule" id="MF_01411"/>
    </source>
</evidence>
<comment type="function">
    <text evidence="1">Together with LptE, is involved in the assembly of lipopolysaccharide (LPS) at the surface of the outer membrane.</text>
</comment>
<organism evidence="4 5">
    <name type="scientific">Herminiimonas contaminans</name>
    <dbReference type="NCBI Taxonomy" id="1111140"/>
    <lineage>
        <taxon>Bacteria</taxon>
        <taxon>Pseudomonadati</taxon>
        <taxon>Pseudomonadota</taxon>
        <taxon>Betaproteobacteria</taxon>
        <taxon>Burkholderiales</taxon>
        <taxon>Oxalobacteraceae</taxon>
        <taxon>Herminiimonas</taxon>
    </lineage>
</organism>
<gene>
    <name evidence="1" type="primary">lptD</name>
    <name evidence="4" type="ORF">IXC47_07590</name>
</gene>
<feature type="compositionally biased region" description="Basic and acidic residues" evidence="2">
    <location>
        <begin position="40"/>
        <end position="50"/>
    </location>
</feature>
<dbReference type="InterPro" id="IPR050218">
    <property type="entry name" value="LptD"/>
</dbReference>
<dbReference type="PANTHER" id="PTHR30189">
    <property type="entry name" value="LPS-ASSEMBLY PROTEIN"/>
    <property type="match status" value="1"/>
</dbReference>
<feature type="chain" id="PRO_5044919695" description="LPS-assembly protein LptD" evidence="1">
    <location>
        <begin position="33"/>
        <end position="752"/>
    </location>
</feature>
<comment type="caution">
    <text evidence="4">The sequence shown here is derived from an EMBL/GenBank/DDBJ whole genome shotgun (WGS) entry which is preliminary data.</text>
</comment>
<evidence type="ECO:0000259" key="3">
    <source>
        <dbReference type="Pfam" id="PF04453"/>
    </source>
</evidence>
<evidence type="ECO:0000313" key="5">
    <source>
        <dbReference type="Proteomes" id="UP000657372"/>
    </source>
</evidence>
<dbReference type="HAMAP" id="MF_01411">
    <property type="entry name" value="LPS_assembly_LptD"/>
    <property type="match status" value="1"/>
</dbReference>
<accession>A0ABS0EU16</accession>
<protein>
    <recommendedName>
        <fullName evidence="1">LPS-assembly protein LptD</fullName>
    </recommendedName>
</protein>
<feature type="signal peptide" evidence="1">
    <location>
        <begin position="1"/>
        <end position="32"/>
    </location>
</feature>
<dbReference type="RefSeq" id="WP_195875168.1">
    <property type="nucleotide sequence ID" value="NZ_JADOEL010000004.1"/>
</dbReference>
<dbReference type="Proteomes" id="UP000657372">
    <property type="component" value="Unassembled WGS sequence"/>
</dbReference>
<sequence length="752" mass="83868" precursor="true">MTWPFPLRRPQRLFTTVAAVIAAASAPSLVVAQTNPQAAKAEDRKDETRISSEQMTGRPDRELVLERDVEIIRGETTVNSDHATYWAAEDEVELNGNIRMTRFGDRYTGDKMRLKMDSGVGYVTNPTYHMLESNGQGKAERIDFESEDRALITDGTYSTCEGPNPDWYLKASTLKLDTGREVGNAEAPIIYFKGVPIIGALSMSFPLSAARKSGFLAPTQGTTSTGGFEVSVPYYFNIAPNRDLTLTPRYIARRGMMLGADARYMDSTYAGETKAEFLPNDTQTKTNRWSIASVHAQKFSPETTMNWNINAASDDNYPSDFSRNLSISTQRLLLRDLNFTYASTFWSATARASNYQVLQDPAAPITRPYDRLPQFTLTAARQDVNGFDWNANLEATRFWHPTMVRGERYVVNPSISYPIVRPSYFITPKVSLNAATYSVQDPGNNNASATYNRALPTFSLDSGLVFERDANFFGSAMTQTLEPRLFYVKTPYRDQSQFPIFDSAVADLSFAQIFSENRFIGNDRISDSNQLTAAMVSRYIEESGTERLRVALAQRVYFSEQLVTLGTPTTGKSKPDWLASGTLQISNALRTEGNVQYSANQNSVIRGNAGLSWRPEPKKVLNLTYRVDVPNALRQIDVSGQWPIADRWYGVGRLNYSLPNDYANRPGFAPLTAPPARGLSEGLMGLEYKADCWIFRVVAQRIPTATGRSTSTLFFQLELSGLTRLGSDPMQALRTSIPGYQELGTTPNRSSY</sequence>
<feature type="region of interest" description="Disordered" evidence="2">
    <location>
        <begin position="35"/>
        <end position="57"/>
    </location>
</feature>